<dbReference type="PROSITE" id="PS50181">
    <property type="entry name" value="FBOX"/>
    <property type="match status" value="1"/>
</dbReference>
<reference evidence="4" key="1">
    <citation type="submission" date="2023-04" db="EMBL/GenBank/DDBJ databases">
        <title>Black Yeasts Isolated from many extreme environments.</title>
        <authorList>
            <person name="Coleine C."/>
            <person name="Stajich J.E."/>
            <person name="Selbmann L."/>
        </authorList>
    </citation>
    <scope>NUCLEOTIDE SEQUENCE</scope>
    <source>
        <strain evidence="4">CCFEE 5312</strain>
    </source>
</reference>
<feature type="compositionally biased region" description="Basic and acidic residues" evidence="1">
    <location>
        <begin position="7"/>
        <end position="22"/>
    </location>
</feature>
<sequence length="435" mass="49384">MSLPADSPERRLSNTPFMDERASKRRKTDASQRQADSENESTLIRRHPLGVRPAGNALTSNKNAKACAGDFARFPDELLMHFLEVLQVPHLLRLGSTCRALHAFTRSEELWRNLFVNDEFALHWVDKPFILTAPVKQWPVFRSWSFQNLLDTYSDVAFRAESVDWPFKTYFEYLHNSHDESPLYLFDRAFVEKMDLTVSLEPDLKADYWQPGFVGWDVLSVLGEQRPDHRWLIVGPERSGSTFHKDPNATSAWNAVVRGTKYWIMFPSSPSLPPPPGVYVSADQSEVTSPLSIAEWLLGFHAEARSTPGCVEGICGDGEVLHVPSGWYHLVLNLEPSVAITQNFIPRQRVGAVLQFLRDQKQSVSGFREDIDDPYQLFVDRLGAADSELLEEGLEDVQRQSCWMTSKGKWDSLKEPDDEGGFSFGFADDDDDEVV</sequence>
<dbReference type="Gene3D" id="2.60.120.650">
    <property type="entry name" value="Cupin"/>
    <property type="match status" value="1"/>
</dbReference>
<dbReference type="SUPFAM" id="SSF51197">
    <property type="entry name" value="Clavaminate synthase-like"/>
    <property type="match status" value="1"/>
</dbReference>
<dbReference type="InterPro" id="IPR050910">
    <property type="entry name" value="JMJD6_ArgDemeth/LysHydrox"/>
</dbReference>
<dbReference type="InterPro" id="IPR001810">
    <property type="entry name" value="F-box_dom"/>
</dbReference>
<dbReference type="InterPro" id="IPR003347">
    <property type="entry name" value="JmjC_dom"/>
</dbReference>
<dbReference type="GO" id="GO:0000987">
    <property type="term" value="F:cis-regulatory region sequence-specific DNA binding"/>
    <property type="evidence" value="ECO:0007669"/>
    <property type="project" value="TreeGrafter"/>
</dbReference>
<gene>
    <name evidence="4" type="ORF">LTR09_004663</name>
</gene>
<evidence type="ECO:0000313" key="4">
    <source>
        <dbReference type="EMBL" id="KAK3054395.1"/>
    </source>
</evidence>
<dbReference type="PROSITE" id="PS51184">
    <property type="entry name" value="JMJC"/>
    <property type="match status" value="1"/>
</dbReference>
<dbReference type="SMART" id="SM00558">
    <property type="entry name" value="JmjC"/>
    <property type="match status" value="1"/>
</dbReference>
<dbReference type="InterPro" id="IPR036047">
    <property type="entry name" value="F-box-like_dom_sf"/>
</dbReference>
<dbReference type="GO" id="GO:0005634">
    <property type="term" value="C:nucleus"/>
    <property type="evidence" value="ECO:0007669"/>
    <property type="project" value="TreeGrafter"/>
</dbReference>
<name>A0AAJ0DHY6_9PEZI</name>
<feature type="region of interest" description="Disordered" evidence="1">
    <location>
        <begin position="1"/>
        <end position="44"/>
    </location>
</feature>
<evidence type="ECO:0000256" key="1">
    <source>
        <dbReference type="SAM" id="MobiDB-lite"/>
    </source>
</evidence>
<feature type="domain" description="F-box" evidence="2">
    <location>
        <begin position="68"/>
        <end position="114"/>
    </location>
</feature>
<dbReference type="Proteomes" id="UP001271007">
    <property type="component" value="Unassembled WGS sequence"/>
</dbReference>
<dbReference type="PANTHER" id="PTHR12480">
    <property type="entry name" value="ARGININE DEMETHYLASE AND LYSYL-HYDROXYLASE JMJD"/>
    <property type="match status" value="1"/>
</dbReference>
<dbReference type="Pfam" id="PF13621">
    <property type="entry name" value="Cupin_8"/>
    <property type="match status" value="1"/>
</dbReference>
<feature type="domain" description="JmjC" evidence="3">
    <location>
        <begin position="199"/>
        <end position="361"/>
    </location>
</feature>
<keyword evidence="5" id="KW-1185">Reference proteome</keyword>
<comment type="caution">
    <text evidence="4">The sequence shown here is derived from an EMBL/GenBank/DDBJ whole genome shotgun (WGS) entry which is preliminary data.</text>
</comment>
<protein>
    <submittedName>
        <fullName evidence="4">Uncharacterized protein</fullName>
    </submittedName>
</protein>
<evidence type="ECO:0000313" key="5">
    <source>
        <dbReference type="Proteomes" id="UP001271007"/>
    </source>
</evidence>
<evidence type="ECO:0000259" key="2">
    <source>
        <dbReference type="PROSITE" id="PS50181"/>
    </source>
</evidence>
<dbReference type="SUPFAM" id="SSF81383">
    <property type="entry name" value="F-box domain"/>
    <property type="match status" value="1"/>
</dbReference>
<dbReference type="PANTHER" id="PTHR12480:SF21">
    <property type="entry name" value="JMJC DOMAIN-CONTAINING PROTEIN 8"/>
    <property type="match status" value="1"/>
</dbReference>
<dbReference type="AlphaFoldDB" id="A0AAJ0DHY6"/>
<dbReference type="InterPro" id="IPR041667">
    <property type="entry name" value="Cupin_8"/>
</dbReference>
<dbReference type="Pfam" id="PF12937">
    <property type="entry name" value="F-box-like"/>
    <property type="match status" value="1"/>
</dbReference>
<organism evidence="4 5">
    <name type="scientific">Extremus antarcticus</name>
    <dbReference type="NCBI Taxonomy" id="702011"/>
    <lineage>
        <taxon>Eukaryota</taxon>
        <taxon>Fungi</taxon>
        <taxon>Dikarya</taxon>
        <taxon>Ascomycota</taxon>
        <taxon>Pezizomycotina</taxon>
        <taxon>Dothideomycetes</taxon>
        <taxon>Dothideomycetidae</taxon>
        <taxon>Mycosphaerellales</taxon>
        <taxon>Extremaceae</taxon>
        <taxon>Extremus</taxon>
    </lineage>
</organism>
<evidence type="ECO:0000259" key="3">
    <source>
        <dbReference type="PROSITE" id="PS51184"/>
    </source>
</evidence>
<dbReference type="EMBL" id="JAWDJX010000012">
    <property type="protein sequence ID" value="KAK3054395.1"/>
    <property type="molecule type" value="Genomic_DNA"/>
</dbReference>
<proteinExistence type="predicted"/>
<accession>A0AAJ0DHY6</accession>
<feature type="region of interest" description="Disordered" evidence="1">
    <location>
        <begin position="408"/>
        <end position="435"/>
    </location>
</feature>